<feature type="domain" description="Hemerythrin-like" evidence="5">
    <location>
        <begin position="15"/>
        <end position="130"/>
    </location>
</feature>
<keyword evidence="2" id="KW-0813">Transport</keyword>
<keyword evidence="4" id="KW-0408">Iron</keyword>
<dbReference type="CDD" id="cd12107">
    <property type="entry name" value="Hemerythrin"/>
    <property type="match status" value="1"/>
</dbReference>
<dbReference type="GO" id="GO:0046872">
    <property type="term" value="F:metal ion binding"/>
    <property type="evidence" value="ECO:0007669"/>
    <property type="project" value="UniProtKB-KW"/>
</dbReference>
<evidence type="ECO:0000256" key="2">
    <source>
        <dbReference type="ARBA" id="ARBA00022621"/>
    </source>
</evidence>
<evidence type="ECO:0000313" key="7">
    <source>
        <dbReference type="Proteomes" id="UP000006546"/>
    </source>
</evidence>
<proteinExistence type="inferred from homology"/>
<dbReference type="PROSITE" id="PS00550">
    <property type="entry name" value="HEMERYTHRINS"/>
    <property type="match status" value="1"/>
</dbReference>
<dbReference type="GO" id="GO:0005344">
    <property type="term" value="F:oxygen carrier activity"/>
    <property type="evidence" value="ECO:0007669"/>
    <property type="project" value="UniProtKB-KW"/>
</dbReference>
<dbReference type="InterPro" id="IPR012827">
    <property type="entry name" value="Hemerythrin_metal-bd"/>
</dbReference>
<organism evidence="6 7">
    <name type="scientific">Treponema brennaborense (strain DSM 12168 / CIP 105900 / DD5/3)</name>
    <dbReference type="NCBI Taxonomy" id="906968"/>
    <lineage>
        <taxon>Bacteria</taxon>
        <taxon>Pseudomonadati</taxon>
        <taxon>Spirochaetota</taxon>
        <taxon>Spirochaetia</taxon>
        <taxon>Spirochaetales</taxon>
        <taxon>Treponemataceae</taxon>
        <taxon>Treponema</taxon>
    </lineage>
</organism>
<gene>
    <name evidence="6" type="ordered locus">Trebr_1050</name>
</gene>
<keyword evidence="3" id="KW-0479">Metal-binding</keyword>
<dbReference type="InterPro" id="IPR016131">
    <property type="entry name" value="Haemerythrin_Fe_BS"/>
</dbReference>
<keyword evidence="2" id="KW-0561">Oxygen transport</keyword>
<evidence type="ECO:0000259" key="5">
    <source>
        <dbReference type="Pfam" id="PF01814"/>
    </source>
</evidence>
<dbReference type="HOGENOM" id="CLU_086902_2_2_12"/>
<dbReference type="KEGG" id="tbe:Trebr_1050"/>
<dbReference type="NCBIfam" id="NF033749">
    <property type="entry name" value="bact_hemeryth"/>
    <property type="match status" value="1"/>
</dbReference>
<dbReference type="InterPro" id="IPR050669">
    <property type="entry name" value="Hemerythrin"/>
</dbReference>
<dbReference type="EMBL" id="CP002696">
    <property type="protein sequence ID" value="AEE16482.1"/>
    <property type="molecule type" value="Genomic_DNA"/>
</dbReference>
<dbReference type="RefSeq" id="WP_013758191.1">
    <property type="nucleotide sequence ID" value="NC_015500.1"/>
</dbReference>
<evidence type="ECO:0000256" key="1">
    <source>
        <dbReference type="ARBA" id="ARBA00010587"/>
    </source>
</evidence>
<keyword evidence="7" id="KW-1185">Reference proteome</keyword>
<dbReference type="PANTHER" id="PTHR37164:SF1">
    <property type="entry name" value="BACTERIOHEMERYTHRIN"/>
    <property type="match status" value="1"/>
</dbReference>
<dbReference type="NCBIfam" id="TIGR02481">
    <property type="entry name" value="hemeryth_dom"/>
    <property type="match status" value="1"/>
</dbReference>
<dbReference type="AlphaFoldDB" id="F4LK02"/>
<dbReference type="Proteomes" id="UP000006546">
    <property type="component" value="Chromosome"/>
</dbReference>
<name>F4LK02_TREBD</name>
<protein>
    <submittedName>
        <fullName evidence="6">Hemerythrin-like metal-binding protein</fullName>
    </submittedName>
</protein>
<dbReference type="InterPro" id="IPR035938">
    <property type="entry name" value="Hemerythrin-like_sf"/>
</dbReference>
<comment type="similarity">
    <text evidence="1">Belongs to the hemerythrin family.</text>
</comment>
<dbReference type="eggNOG" id="COG2703">
    <property type="taxonomic scope" value="Bacteria"/>
</dbReference>
<evidence type="ECO:0000313" key="6">
    <source>
        <dbReference type="EMBL" id="AEE16482.1"/>
    </source>
</evidence>
<dbReference type="Gene3D" id="1.20.120.50">
    <property type="entry name" value="Hemerythrin-like"/>
    <property type="match status" value="1"/>
</dbReference>
<dbReference type="Pfam" id="PF01814">
    <property type="entry name" value="Hemerythrin"/>
    <property type="match status" value="1"/>
</dbReference>
<accession>F4LK02</accession>
<evidence type="ECO:0000256" key="3">
    <source>
        <dbReference type="ARBA" id="ARBA00022723"/>
    </source>
</evidence>
<dbReference type="STRING" id="906968.Trebr_1050"/>
<dbReference type="PANTHER" id="PTHR37164">
    <property type="entry name" value="BACTERIOHEMERYTHRIN"/>
    <property type="match status" value="1"/>
</dbReference>
<dbReference type="InterPro" id="IPR012312">
    <property type="entry name" value="Hemerythrin-like"/>
</dbReference>
<reference evidence="7" key="1">
    <citation type="submission" date="2011-04" db="EMBL/GenBank/DDBJ databases">
        <title>The complete genome of Treponema brennaborense DSM 12168.</title>
        <authorList>
            <person name="Lucas S."/>
            <person name="Han J."/>
            <person name="Lapidus A."/>
            <person name="Bruce D."/>
            <person name="Goodwin L."/>
            <person name="Pitluck S."/>
            <person name="Peters L."/>
            <person name="Kyrpides N."/>
            <person name="Mavromatis K."/>
            <person name="Ivanova N."/>
            <person name="Mikhailova N."/>
            <person name="Pagani I."/>
            <person name="Teshima H."/>
            <person name="Detter J.C."/>
            <person name="Tapia R."/>
            <person name="Han C."/>
            <person name="Land M."/>
            <person name="Hauser L."/>
            <person name="Markowitz V."/>
            <person name="Cheng J.-F."/>
            <person name="Hugenholtz P."/>
            <person name="Woyke T."/>
            <person name="Wu D."/>
            <person name="Gronow S."/>
            <person name="Wellnitz S."/>
            <person name="Brambilla E."/>
            <person name="Klenk H.-P."/>
            <person name="Eisen J.A."/>
        </authorList>
    </citation>
    <scope>NUCLEOTIDE SEQUENCE [LARGE SCALE GENOMIC DNA]</scope>
    <source>
        <strain evidence="7">DSM 12168 / CIP 105900 / DD5/3</strain>
    </source>
</reference>
<sequence>MAEKIEWRDSYNVNIAEIDMQHKKLVAIANELYDLTVGEPAVYPNNVSKIIKKLTDYTVYHFDHEENFFRRYGYAQADFHKMQHEQFIQQINEQIRKLSQPTQADGQRLYEYLVTWLLNHIAKSDKVWAAFVLPKLK</sequence>
<dbReference type="SUPFAM" id="SSF47188">
    <property type="entry name" value="Hemerythrin-like"/>
    <property type="match status" value="1"/>
</dbReference>
<evidence type="ECO:0000256" key="4">
    <source>
        <dbReference type="ARBA" id="ARBA00023004"/>
    </source>
</evidence>
<dbReference type="OrthoDB" id="9797092at2"/>